<keyword evidence="2" id="KW-1185">Reference proteome</keyword>
<dbReference type="AlphaFoldDB" id="A0A5B0X2T7"/>
<name>A0A5B0X2T7_9GAMM</name>
<dbReference type="Proteomes" id="UP000323708">
    <property type="component" value="Unassembled WGS sequence"/>
</dbReference>
<evidence type="ECO:0008006" key="3">
    <source>
        <dbReference type="Google" id="ProtNLM"/>
    </source>
</evidence>
<accession>A0A5B0X2T7</accession>
<evidence type="ECO:0000313" key="2">
    <source>
        <dbReference type="Proteomes" id="UP000323708"/>
    </source>
</evidence>
<reference evidence="1 2" key="1">
    <citation type="submission" date="2019-09" db="EMBL/GenBank/DDBJ databases">
        <authorList>
            <person name="Chen X.-Y."/>
        </authorList>
    </citation>
    <scope>NUCLEOTIDE SEQUENCE [LARGE SCALE GENOMIC DNA]</scope>
    <source>
        <strain evidence="1 2">NY5</strain>
    </source>
</reference>
<comment type="caution">
    <text evidence="1">The sequence shown here is derived from an EMBL/GenBank/DDBJ whole genome shotgun (WGS) entry which is preliminary data.</text>
</comment>
<dbReference type="EMBL" id="VTUX01000003">
    <property type="protein sequence ID" value="KAA1192867.1"/>
    <property type="molecule type" value="Genomic_DNA"/>
</dbReference>
<protein>
    <recommendedName>
        <fullName evidence="3">DUF3805 domain-containing protein</fullName>
    </recommendedName>
</protein>
<gene>
    <name evidence="1" type="ORF">F0M18_09460</name>
</gene>
<proteinExistence type="predicted"/>
<sequence>MSYNVLETEWWSLAVPPEWWAEAEDESILVGDHDGVGCIEISTLFKDSGEFDSEIVTRMAAEEAEAPVDWKSVRAGDFTGVTGHYQEEDTAVREWYLANGSMLLYITYSCDAENGGMDDAAVDEILDTLQLAAES</sequence>
<evidence type="ECO:0000313" key="1">
    <source>
        <dbReference type="EMBL" id="KAA1192867.1"/>
    </source>
</evidence>
<organism evidence="1 2">
    <name type="scientific">Pseudohalioglobus sediminis</name>
    <dbReference type="NCBI Taxonomy" id="2606449"/>
    <lineage>
        <taxon>Bacteria</taxon>
        <taxon>Pseudomonadati</taxon>
        <taxon>Pseudomonadota</taxon>
        <taxon>Gammaproteobacteria</taxon>
        <taxon>Cellvibrionales</taxon>
        <taxon>Halieaceae</taxon>
        <taxon>Pseudohalioglobus</taxon>
    </lineage>
</organism>
<dbReference type="Gene3D" id="3.40.1000.10">
    <property type="entry name" value="Mog1/PsbP, alpha/beta/alpha sandwich"/>
    <property type="match status" value="1"/>
</dbReference>
<dbReference type="RefSeq" id="WP_149611150.1">
    <property type="nucleotide sequence ID" value="NZ_VTUX01000003.1"/>
</dbReference>